<proteinExistence type="predicted"/>
<name>A0A4D7JDI7_9BACT</name>
<keyword evidence="2" id="KW-1185">Reference proteome</keyword>
<organism evidence="1 2">
    <name type="scientific">Mangrovivirga cuniculi</name>
    <dbReference type="NCBI Taxonomy" id="2715131"/>
    <lineage>
        <taxon>Bacteria</taxon>
        <taxon>Pseudomonadati</taxon>
        <taxon>Bacteroidota</taxon>
        <taxon>Cytophagia</taxon>
        <taxon>Cytophagales</taxon>
        <taxon>Mangrovivirgaceae</taxon>
        <taxon>Mangrovivirga</taxon>
    </lineage>
</organism>
<dbReference type="AlphaFoldDB" id="A0A4D7JDI7"/>
<dbReference type="Proteomes" id="UP000298616">
    <property type="component" value="Chromosome"/>
</dbReference>
<evidence type="ECO:0000313" key="1">
    <source>
        <dbReference type="EMBL" id="QCK13313.1"/>
    </source>
</evidence>
<accession>A0A4D7JDI7</accession>
<gene>
    <name evidence="1" type="ORF">DCC35_00385</name>
</gene>
<dbReference type="KEGG" id="fpf:DCC35_00385"/>
<dbReference type="EMBL" id="CP028923">
    <property type="protein sequence ID" value="QCK13313.1"/>
    <property type="molecule type" value="Genomic_DNA"/>
</dbReference>
<sequence length="189" mass="21699">MKKFIYLAVFMMCLGVVVYQYVIPMWLANQLNDTQGADISLLPEKVQKDVRVAQKEFNVTIDKFEEVKDSMPEEVEKVSSDELIKFIDKVKVSEMKAAVRALSESEFNTTEEAWDIGMENVSLGEEETKKFKPYYDAVFTTDKIRKIVATLEENNLLNSLSGPVIKQTAKEFIRNNSKKIDDVEPEKIK</sequence>
<dbReference type="RefSeq" id="WP_137088910.1">
    <property type="nucleotide sequence ID" value="NZ_CP028923.1"/>
</dbReference>
<protein>
    <submittedName>
        <fullName evidence="1">Uncharacterized protein</fullName>
    </submittedName>
</protein>
<reference evidence="1 2" key="1">
    <citation type="submission" date="2018-04" db="EMBL/GenBank/DDBJ databases">
        <title>Complete genome uncultured novel isolate.</title>
        <authorList>
            <person name="Merlino G."/>
        </authorList>
    </citation>
    <scope>NUCLEOTIDE SEQUENCE [LARGE SCALE GENOMIC DNA]</scope>
    <source>
        <strain evidence="2">R1DC9</strain>
    </source>
</reference>
<evidence type="ECO:0000313" key="2">
    <source>
        <dbReference type="Proteomes" id="UP000298616"/>
    </source>
</evidence>